<dbReference type="EMBL" id="FNCO01000002">
    <property type="protein sequence ID" value="SDG62618.1"/>
    <property type="molecule type" value="Genomic_DNA"/>
</dbReference>
<evidence type="ECO:0000313" key="8">
    <source>
        <dbReference type="Proteomes" id="UP000182894"/>
    </source>
</evidence>
<dbReference type="AlphaFoldDB" id="A0A1G7VSV2"/>
<organism evidence="7 8">
    <name type="scientific">Pseudomonas abietaniphila</name>
    <dbReference type="NCBI Taxonomy" id="89065"/>
    <lineage>
        <taxon>Bacteria</taxon>
        <taxon>Pseudomonadati</taxon>
        <taxon>Pseudomonadota</taxon>
        <taxon>Gammaproteobacteria</taxon>
        <taxon>Pseudomonadales</taxon>
        <taxon>Pseudomonadaceae</taxon>
        <taxon>Pseudomonas</taxon>
    </lineage>
</organism>
<keyword evidence="4 5" id="KW-0472">Membrane</keyword>
<dbReference type="Pfam" id="PF04357">
    <property type="entry name" value="TamB"/>
    <property type="match status" value="1"/>
</dbReference>
<evidence type="ECO:0000259" key="6">
    <source>
        <dbReference type="Pfam" id="PF04357"/>
    </source>
</evidence>
<reference evidence="8" key="1">
    <citation type="submission" date="2016-10" db="EMBL/GenBank/DDBJ databases">
        <authorList>
            <person name="Varghese N."/>
            <person name="Submissions S."/>
        </authorList>
    </citation>
    <scope>NUCLEOTIDE SEQUENCE [LARGE SCALE GENOMIC DNA]</scope>
    <source>
        <strain evidence="8">ATCC 700689</strain>
    </source>
</reference>
<sequence length="1230" mass="131234">MTKAALLKRVSLIFVASVLTLMVLVVSALGLLLGTQAGSRWVLTWVPGLQVQHFSGHLGGAWQADSLVWQQGESKVEVDAPAFDWSPSCLMRMTLCIDTLKTADIRLHFAPSNDEGSSGPMTLPSLKLPVAIELGEVQIGSLHLDGTEQVRDVQLAAHWTADGLKIDSVHAQRDDIVLDLTGLLKPMGDWPLTAQGQIKLPAVSGQPLSLALNVAGDLLKTLNVNAQTSGYIEAKLVGQLQPLVENLPADVAITSDGFKASKDLPDTLQLNQVTLNAKGDLAQGYAIVGNASLPAEQGPVTLALQGRVDAKGAQINTLDLTASDEQRLKLSGSLDWQKGLSADAKVDWLDFPWHRLYPVIDEPQVSVHTFNGEISYTDGKYLGNFVGDFKGPAGPFSLKSPFSGDLQQIFLPQLELVAGQGKANGHLDVQFADGVAWDTALDLSAIDPSFWVAQLPGSLAGPLRSKGSFRDERLTLNADLDLKGRLRGQPAVMQAKADGAGDRWNVSALDIRLGDNRIQGTGSLQQKLSAQLDLNLPRLGQLWPRLQGQVKGRVDLAGTLQAPQGQLGLQGTQLAYEDSKLQSLNLSAKLDATQRATLDLKTSGIQVGDTALGTLVVNGQGDIKRQQVKLDLQGPLLKLALGLDGTLDQGNWRGRLASGDVQTGGQDWKLQQPAKLERLADGKINFGAHCWLSGPASLCGEDQRLMPDPRLRYHLKQFPLDSLAQWLPKDFAWKGALNADVQLDLPASGPNGQVVIDASGGTLRVKEKNQWLDFPYQTLRLTSSLTPKKVDTTLDFRGGKLGDLLARLSIDPVAKNKPVNGEFNLTGLDVSVARPFVTMVEKLNGKLNGSGRISGGLLAPQVNGSVVLSDGEVSGPELPITLEKLNVQALIAGENVQLKGNWRSGATGQGSLGGHIAWADALDVNVNLQGSRLPITVEPYAKLEATPDLKISLQGDRLAVSGKVLIPKGEITVRQLPPSTVKVSDDTVIVGAQTEAGKPPMAIAMDINVEVGQEKLSFTGFGLTANLAGHVHIGDNLDTRGELNLNDGRYRAYGQRLTIRKARLLFAGPVDQPYLDIEAIRQTDDVIAGIRLSGSAEQPTTTVFSEPAMSQEQALSYLVLGRPLATNGEDNNLMAQAALALGLAGSSSTAGKLASDLGIKDFDLDTSGSGDTTAVVASGKITDKLSLRYGVGVFEPANTIALRYLLSKKVYVEAASGVASSLDIFYKRDF</sequence>
<feature type="transmembrane region" description="Helical" evidence="5">
    <location>
        <begin position="12"/>
        <end position="33"/>
    </location>
</feature>
<dbReference type="PANTHER" id="PTHR36985">
    <property type="entry name" value="TRANSLOCATION AND ASSEMBLY MODULE SUBUNIT TAMB"/>
    <property type="match status" value="1"/>
</dbReference>
<evidence type="ECO:0000256" key="3">
    <source>
        <dbReference type="ARBA" id="ARBA00022989"/>
    </source>
</evidence>
<name>A0A1G7VSV2_9PSED</name>
<dbReference type="GO" id="GO:0097347">
    <property type="term" value="C:TAM protein secretion complex"/>
    <property type="evidence" value="ECO:0007669"/>
    <property type="project" value="TreeGrafter"/>
</dbReference>
<evidence type="ECO:0000256" key="2">
    <source>
        <dbReference type="ARBA" id="ARBA00022692"/>
    </source>
</evidence>
<dbReference type="InterPro" id="IPR007452">
    <property type="entry name" value="TamB_C"/>
</dbReference>
<feature type="domain" description="Translocation and assembly module TamB C-terminal" evidence="6">
    <location>
        <begin position="905"/>
        <end position="1230"/>
    </location>
</feature>
<protein>
    <submittedName>
        <fullName evidence="7">Translocation and assembly module TamB</fullName>
    </submittedName>
</protein>
<keyword evidence="2 5" id="KW-0812">Transmembrane</keyword>
<dbReference type="STRING" id="89065.SAMN05216605_102605"/>
<keyword evidence="8" id="KW-1185">Reference proteome</keyword>
<evidence type="ECO:0000256" key="1">
    <source>
        <dbReference type="ARBA" id="ARBA00004167"/>
    </source>
</evidence>
<dbReference type="GO" id="GO:0009306">
    <property type="term" value="P:protein secretion"/>
    <property type="evidence" value="ECO:0007669"/>
    <property type="project" value="InterPro"/>
</dbReference>
<dbReference type="PANTHER" id="PTHR36985:SF1">
    <property type="entry name" value="TRANSLOCATION AND ASSEMBLY MODULE SUBUNIT TAMB"/>
    <property type="match status" value="1"/>
</dbReference>
<gene>
    <name evidence="7" type="ORF">SAMN05216605_102605</name>
</gene>
<dbReference type="Proteomes" id="UP000182894">
    <property type="component" value="Unassembled WGS sequence"/>
</dbReference>
<evidence type="ECO:0000256" key="4">
    <source>
        <dbReference type="ARBA" id="ARBA00023136"/>
    </source>
</evidence>
<accession>A0A1G7VSV2</accession>
<proteinExistence type="predicted"/>
<evidence type="ECO:0000256" key="5">
    <source>
        <dbReference type="SAM" id="Phobius"/>
    </source>
</evidence>
<keyword evidence="3 5" id="KW-1133">Transmembrane helix</keyword>
<dbReference type="GO" id="GO:0005886">
    <property type="term" value="C:plasma membrane"/>
    <property type="evidence" value="ECO:0007669"/>
    <property type="project" value="InterPro"/>
</dbReference>
<evidence type="ECO:0000313" key="7">
    <source>
        <dbReference type="EMBL" id="SDG62618.1"/>
    </source>
</evidence>
<comment type="subcellular location">
    <subcellularLocation>
        <location evidence="1">Membrane</location>
        <topology evidence="1">Single-pass membrane protein</topology>
    </subcellularLocation>
</comment>